<evidence type="ECO:0000256" key="9">
    <source>
        <dbReference type="SAM" id="Phobius"/>
    </source>
</evidence>
<keyword evidence="9" id="KW-0472">Membrane</keyword>
<dbReference type="InterPro" id="IPR017972">
    <property type="entry name" value="Cyt_P450_CS"/>
</dbReference>
<dbReference type="SUPFAM" id="SSF54909">
    <property type="entry name" value="Dimeric alpha+beta barrel"/>
    <property type="match status" value="1"/>
</dbReference>
<dbReference type="InterPro" id="IPR006314">
    <property type="entry name" value="Dyp_peroxidase"/>
</dbReference>
<evidence type="ECO:0000256" key="3">
    <source>
        <dbReference type="ARBA" id="ARBA00022559"/>
    </source>
</evidence>
<dbReference type="PRINTS" id="PR00359">
    <property type="entry name" value="BP450"/>
</dbReference>
<evidence type="ECO:0000256" key="1">
    <source>
        <dbReference type="ARBA" id="ARBA00001970"/>
    </source>
</evidence>
<comment type="caution">
    <text evidence="10">The sequence shown here is derived from an EMBL/GenBank/DDBJ whole genome shotgun (WGS) entry which is preliminary data.</text>
</comment>
<gene>
    <name evidence="10" type="ORF">N5A92_11015</name>
</gene>
<protein>
    <submittedName>
        <fullName evidence="10">Cytochrome P450</fullName>
    </submittedName>
</protein>
<evidence type="ECO:0000256" key="7">
    <source>
        <dbReference type="ARBA" id="ARBA00023004"/>
    </source>
</evidence>
<dbReference type="InterPro" id="IPR002397">
    <property type="entry name" value="Cyt_P450_B"/>
</dbReference>
<keyword evidence="7" id="KW-0408">Iron</keyword>
<evidence type="ECO:0000256" key="8">
    <source>
        <dbReference type="SAM" id="MobiDB-lite"/>
    </source>
</evidence>
<evidence type="ECO:0000256" key="5">
    <source>
        <dbReference type="ARBA" id="ARBA00022723"/>
    </source>
</evidence>
<comment type="similarity">
    <text evidence="2">Belongs to the cytochrome P450 family.</text>
</comment>
<keyword evidence="3" id="KW-0575">Peroxidase</keyword>
<keyword evidence="5" id="KW-0479">Metal-binding</keyword>
<sequence length="1385" mass="153268">MVAVKYYEGVLKGQKEQRPPTELPPFDMERLRTRGVWARLAERLLEDPRWALALLRRFWPMPRFGKFLLVTRNADVREVLERQDVFQTPYGPEMTEIAGGQNFILGMHDGPQYRHMKSTILSAFPIDEVEQVVRPLAARHAEEIMRRASPDFDVVDKLLKVVPVRICRDYFGMRIDDEKQFSDWANALSGLFFADPFANPIARELAVVAADRMKRTIDLSIEAVRGGTTSRLTPLGRLVDLLDDTSSDLGIGDVHSIMMGMIAGFAPTNLLAGSNCLDVVLSRNEARKAIEEAVAAKDDTRLERVILEAMRFKPIWIGPFRYTARDAVIAKGTRRERAVKAGTAVMPAMLSAMFDPDAVANPNVFDIERPARDYLVFGHGIHQCIGAAIARVQIAECFRAIFSKPGVRRAKGRAGRLSRLGAYPESLRIVFEPSPLSKTVEHSMVSVVFACDDGTEAEKLREEVGKLGNPANEPAAVALDASGIIHFASLAVVCAPSAPANGERTHLVLELSGDGADEAVVQAFAEHAGSLVRGLLEDRCGLDAEEPLEDFMRARMIRISPTFGSNVGLVFSGTPGHSVARIRAEAELESAVRGIVANAQGDGAGAVLAEVREKLTQGDCYRWALEPAQSLLEMPKGSAWAAFKRTIRSPRLLVTAAIVLLMCWGITYSLVFGYVPGVFRNLLVAGTSLVLALVGVSMSLAFVGLLLHIALRRLEKRDVPSDTQPDPETLAEIVRRENHFPQNNLTAVSVMKPGMLRRLTLRLSFYLISITARNVFRPGFLADINTIHFARWVLLPGTDRLVFFSNYGGSWESYLEDFIAKARAGLTGVWSNTQGFPRTRSLFFEGARDGARFKRWARAQQIPTLFWYSAYPGLNTNRIRINALIRSGIAKAETESEARDWLRLFGSQPRPHDALETEEIQTVFFGPLGPLQHAHMTAVSIPEGLARGKRKAWLRFVEERTSFGNGLPVKRAMTVMFGPNGLARLGLDDHTRESGLETFPAVFRQGMATEPRSRILDDVGRSAPACWEWGSAEKPVDAVVICYAADEETLTEDVREFHACTEEAGMTIVTQLPLVINRQGKQAVEHFGFADGISQPVVLGTRRANAPVPSMHLVAPGEFLLGYKDESGFYPLTPTVPSSRDRCGVLPAVESEHQPLFGATAQLRDFGRNGSFVVVRQIEQHVETFHAYCKKAARTARSQTGNSAINARWISAKMVGRWPDGTSLVRNPNGRKARKPDNDFSYATEDPQGLRCPFGSHVRRSNPRDSLGNDKETQIKLNNRHRILRCGRSYERGSEKGLLFMCFNADIERQYEFMQQSWVSAATFHGLLAEKDPTIGASGGEGRFTIPSSDGSLVLTGLPEFVTTRGGGYFFMPSRSSLRYLLSQL</sequence>
<dbReference type="PANTHER" id="PTHR30521:SF4">
    <property type="entry name" value="DEFERROCHELATASE"/>
    <property type="match status" value="1"/>
</dbReference>
<organism evidence="10 11">
    <name type="scientific">Chelativorans salis</name>
    <dbReference type="NCBI Taxonomy" id="2978478"/>
    <lineage>
        <taxon>Bacteria</taxon>
        <taxon>Pseudomonadati</taxon>
        <taxon>Pseudomonadota</taxon>
        <taxon>Alphaproteobacteria</taxon>
        <taxon>Hyphomicrobiales</taxon>
        <taxon>Phyllobacteriaceae</taxon>
        <taxon>Chelativorans</taxon>
    </lineage>
</organism>
<reference evidence="10 11" key="1">
    <citation type="submission" date="2022-09" db="EMBL/GenBank/DDBJ databases">
        <title>Chelativorans salina sp. nov., a novel slightly halophilic bacterium isolated from a saline lake sediment enrichment.</title>
        <authorList>
            <person name="Gao L."/>
            <person name="Fang B.-Z."/>
            <person name="Li W.-J."/>
        </authorList>
    </citation>
    <scope>NUCLEOTIDE SEQUENCE [LARGE SCALE GENOMIC DNA]</scope>
    <source>
        <strain evidence="10 11">EGI FJ00035</strain>
    </source>
</reference>
<dbReference type="PROSITE" id="PS00086">
    <property type="entry name" value="CYTOCHROME_P450"/>
    <property type="match status" value="1"/>
</dbReference>
<evidence type="ECO:0000313" key="10">
    <source>
        <dbReference type="EMBL" id="MCT7375561.1"/>
    </source>
</evidence>
<keyword evidence="11" id="KW-1185">Reference proteome</keyword>
<dbReference type="PROSITE" id="PS51404">
    <property type="entry name" value="DYP_PEROXIDASE"/>
    <property type="match status" value="1"/>
</dbReference>
<feature type="region of interest" description="Disordered" evidence="8">
    <location>
        <begin position="1221"/>
        <end position="1242"/>
    </location>
</feature>
<dbReference type="InterPro" id="IPR036396">
    <property type="entry name" value="Cyt_P450_sf"/>
</dbReference>
<dbReference type="RefSeq" id="WP_260902612.1">
    <property type="nucleotide sequence ID" value="NZ_JAOCZP010000003.1"/>
</dbReference>
<dbReference type="Pfam" id="PF00067">
    <property type="entry name" value="p450"/>
    <property type="match status" value="1"/>
</dbReference>
<evidence type="ECO:0000256" key="4">
    <source>
        <dbReference type="ARBA" id="ARBA00022617"/>
    </source>
</evidence>
<evidence type="ECO:0000256" key="2">
    <source>
        <dbReference type="ARBA" id="ARBA00010617"/>
    </source>
</evidence>
<dbReference type="SUPFAM" id="SSF48264">
    <property type="entry name" value="Cytochrome P450"/>
    <property type="match status" value="1"/>
</dbReference>
<name>A0ABT2LLU5_9HYPH</name>
<dbReference type="InterPro" id="IPR001128">
    <property type="entry name" value="Cyt_P450"/>
</dbReference>
<keyword evidence="9" id="KW-1133">Transmembrane helix</keyword>
<dbReference type="PANTHER" id="PTHR30521">
    <property type="entry name" value="DEFERROCHELATASE/PEROXIDASE"/>
    <property type="match status" value="1"/>
</dbReference>
<comment type="cofactor">
    <cofactor evidence="1">
        <name>heme b</name>
        <dbReference type="ChEBI" id="CHEBI:60344"/>
    </cofactor>
</comment>
<dbReference type="Gene3D" id="1.10.630.10">
    <property type="entry name" value="Cytochrome P450"/>
    <property type="match status" value="1"/>
</dbReference>
<keyword evidence="4" id="KW-0349">Heme</keyword>
<dbReference type="NCBIfam" id="TIGR01413">
    <property type="entry name" value="Dyp_perox_fam"/>
    <property type="match status" value="1"/>
</dbReference>
<feature type="transmembrane region" description="Helical" evidence="9">
    <location>
        <begin position="652"/>
        <end position="676"/>
    </location>
</feature>
<dbReference type="Proteomes" id="UP001320831">
    <property type="component" value="Unassembled WGS sequence"/>
</dbReference>
<proteinExistence type="inferred from homology"/>
<keyword evidence="9" id="KW-0812">Transmembrane</keyword>
<evidence type="ECO:0000256" key="6">
    <source>
        <dbReference type="ARBA" id="ARBA00023002"/>
    </source>
</evidence>
<evidence type="ECO:0000313" key="11">
    <source>
        <dbReference type="Proteomes" id="UP001320831"/>
    </source>
</evidence>
<keyword evidence="6" id="KW-0560">Oxidoreductase</keyword>
<accession>A0ABT2LLU5</accession>
<dbReference type="InterPro" id="IPR011008">
    <property type="entry name" value="Dimeric_a/b-barrel"/>
</dbReference>
<feature type="transmembrane region" description="Helical" evidence="9">
    <location>
        <begin position="682"/>
        <end position="707"/>
    </location>
</feature>
<dbReference type="EMBL" id="JAOCZP010000003">
    <property type="protein sequence ID" value="MCT7375561.1"/>
    <property type="molecule type" value="Genomic_DNA"/>
</dbReference>